<evidence type="ECO:0000313" key="2">
    <source>
        <dbReference type="Proteomes" id="UP001598251"/>
    </source>
</evidence>
<name>A0ABW6EJ86_9ACTN</name>
<sequence length="126" mass="13697">MDLTAAQWQLLGELVSAPMTDPSHGADSTATAAARGLDPQLFPADSALLTWMKLAELSGDLLVVTDLGVALHYRRLQELLELRLSEVARFAAAHEPSAPWFARNVRLLAEGSLSFADAMREPRRTA</sequence>
<organism evidence="1 2">
    <name type="scientific">Streptomyces sindenensis</name>
    <dbReference type="NCBI Taxonomy" id="67363"/>
    <lineage>
        <taxon>Bacteria</taxon>
        <taxon>Bacillati</taxon>
        <taxon>Actinomycetota</taxon>
        <taxon>Actinomycetes</taxon>
        <taxon>Kitasatosporales</taxon>
        <taxon>Streptomycetaceae</taxon>
        <taxon>Streptomyces</taxon>
    </lineage>
</organism>
<accession>A0ABW6EJ86</accession>
<protein>
    <submittedName>
        <fullName evidence="1">Uncharacterized protein</fullName>
    </submittedName>
</protein>
<evidence type="ECO:0000313" key="1">
    <source>
        <dbReference type="EMBL" id="MFD4214130.1"/>
    </source>
</evidence>
<dbReference type="EMBL" id="JBHXOF010000007">
    <property type="protein sequence ID" value="MFD4214130.1"/>
    <property type="molecule type" value="Genomic_DNA"/>
</dbReference>
<reference evidence="1 2" key="1">
    <citation type="submission" date="2024-09" db="EMBL/GenBank/DDBJ databases">
        <title>The Natural Products Discovery Center: Release of the First 8490 Sequenced Strains for Exploring Actinobacteria Biosynthetic Diversity.</title>
        <authorList>
            <person name="Kalkreuter E."/>
            <person name="Kautsar S.A."/>
            <person name="Yang D."/>
            <person name="Bader C.D."/>
            <person name="Teijaro C.N."/>
            <person name="Fluegel L."/>
            <person name="Davis C.M."/>
            <person name="Simpson J.R."/>
            <person name="Lauterbach L."/>
            <person name="Steele A.D."/>
            <person name="Gui C."/>
            <person name="Meng S."/>
            <person name="Li G."/>
            <person name="Viehrig K."/>
            <person name="Ye F."/>
            <person name="Su P."/>
            <person name="Kiefer A.F."/>
            <person name="Nichols A."/>
            <person name="Cepeda A.J."/>
            <person name="Yan W."/>
            <person name="Fan B."/>
            <person name="Jiang Y."/>
            <person name="Adhikari A."/>
            <person name="Zheng C.-J."/>
            <person name="Schuster L."/>
            <person name="Cowan T.M."/>
            <person name="Smanski M.J."/>
            <person name="Chevrette M.G."/>
            <person name="De Carvalho L.P.S."/>
            <person name="Shen B."/>
        </authorList>
    </citation>
    <scope>NUCLEOTIDE SEQUENCE [LARGE SCALE GENOMIC DNA]</scope>
    <source>
        <strain evidence="1 2">NPDC058546</strain>
    </source>
</reference>
<dbReference type="RefSeq" id="WP_189527681.1">
    <property type="nucleotide sequence ID" value="NZ_BMSG01000027.1"/>
</dbReference>
<dbReference type="Proteomes" id="UP001598251">
    <property type="component" value="Unassembled WGS sequence"/>
</dbReference>
<proteinExistence type="predicted"/>
<keyword evidence="2" id="KW-1185">Reference proteome</keyword>
<comment type="caution">
    <text evidence="1">The sequence shown here is derived from an EMBL/GenBank/DDBJ whole genome shotgun (WGS) entry which is preliminary data.</text>
</comment>
<gene>
    <name evidence="1" type="ORF">ACFWSS_14720</name>
</gene>